<evidence type="ECO:0000313" key="5">
    <source>
        <dbReference type="EMBL" id="GFY73931.1"/>
    </source>
</evidence>
<evidence type="ECO:0000256" key="3">
    <source>
        <dbReference type="SAM" id="Phobius"/>
    </source>
</evidence>
<keyword evidence="6" id="KW-1185">Reference proteome</keyword>
<dbReference type="InterPro" id="IPR000863">
    <property type="entry name" value="Sulfotransferase_dom"/>
</dbReference>
<dbReference type="Gene3D" id="3.40.50.300">
    <property type="entry name" value="P-loop containing nucleotide triphosphate hydrolases"/>
    <property type="match status" value="1"/>
</dbReference>
<reference evidence="5" key="1">
    <citation type="submission" date="2020-08" db="EMBL/GenBank/DDBJ databases">
        <title>Multicomponent nature underlies the extraordinary mechanical properties of spider dragline silk.</title>
        <authorList>
            <person name="Kono N."/>
            <person name="Nakamura H."/>
            <person name="Mori M."/>
            <person name="Yoshida Y."/>
            <person name="Ohtoshi R."/>
            <person name="Malay A.D."/>
            <person name="Moran D.A.P."/>
            <person name="Tomita M."/>
            <person name="Numata K."/>
            <person name="Arakawa K."/>
        </authorList>
    </citation>
    <scope>NUCLEOTIDE SEQUENCE</scope>
</reference>
<dbReference type="SUPFAM" id="SSF52540">
    <property type="entry name" value="P-loop containing nucleoside triphosphate hydrolases"/>
    <property type="match status" value="1"/>
</dbReference>
<organism evidence="5 6">
    <name type="scientific">Trichonephila inaurata madagascariensis</name>
    <dbReference type="NCBI Taxonomy" id="2747483"/>
    <lineage>
        <taxon>Eukaryota</taxon>
        <taxon>Metazoa</taxon>
        <taxon>Ecdysozoa</taxon>
        <taxon>Arthropoda</taxon>
        <taxon>Chelicerata</taxon>
        <taxon>Arachnida</taxon>
        <taxon>Araneae</taxon>
        <taxon>Araneomorphae</taxon>
        <taxon>Entelegynae</taxon>
        <taxon>Araneoidea</taxon>
        <taxon>Nephilidae</taxon>
        <taxon>Trichonephila</taxon>
        <taxon>Trichonephila inaurata</taxon>
    </lineage>
</organism>
<dbReference type="Proteomes" id="UP000886998">
    <property type="component" value="Unassembled WGS sequence"/>
</dbReference>
<feature type="transmembrane region" description="Helical" evidence="3">
    <location>
        <begin position="47"/>
        <end position="63"/>
    </location>
</feature>
<dbReference type="OrthoDB" id="205623at2759"/>
<evidence type="ECO:0000256" key="1">
    <source>
        <dbReference type="ARBA" id="ARBA00005771"/>
    </source>
</evidence>
<comment type="similarity">
    <text evidence="1">Belongs to the sulfotransferase 1 family.</text>
</comment>
<dbReference type="PANTHER" id="PTHR11783">
    <property type="entry name" value="SULFOTRANSFERASE SULT"/>
    <property type="match status" value="1"/>
</dbReference>
<dbReference type="Pfam" id="PF00685">
    <property type="entry name" value="Sulfotransfer_1"/>
    <property type="match status" value="1"/>
</dbReference>
<protein>
    <submittedName>
        <fullName evidence="5">Sulfotransferase 4A1</fullName>
    </submittedName>
</protein>
<evidence type="ECO:0000313" key="6">
    <source>
        <dbReference type="Proteomes" id="UP000886998"/>
    </source>
</evidence>
<evidence type="ECO:0000256" key="2">
    <source>
        <dbReference type="ARBA" id="ARBA00022679"/>
    </source>
</evidence>
<keyword evidence="3" id="KW-0812">Transmembrane</keyword>
<dbReference type="GO" id="GO:0008146">
    <property type="term" value="F:sulfotransferase activity"/>
    <property type="evidence" value="ECO:0007669"/>
    <property type="project" value="InterPro"/>
</dbReference>
<sequence>MYSVFFRNLRFRNIAPIYLKRISSGRFIYESASNEHNVKKFKRIKRLASTLLFGGTFLIVVWARNRKCVNVFDDAKLVSNSNYQKNFKLYEYKEFMLPSFVMKNLDHVKNFTFNDGDILVVSFPKTGTTWLQEIIYSILNGVDETLSQSLEDRFPYLEFMYPGLKSIQKMEGQRLIKTHLPYSLLPEDIHKKNVKILYIMRNPKDVVVSYYHFVRMMTVSDYSGNFENFFQEFLSDKVPYGPLWKHYQEMWDHLNEANILILFYEDLHKDIQGAIKKIATFLDRDVSDEEINNIVEHCSFHNMAQNPNVNYQHWDDLGIRKIHEAKFMRKEKIGQFTHQFWMGTLLQLMLQLNDNNCQVVMNSWPASCEIGDWKNYFTSEMCQSMDLWIEDNLKEISPFFNYDKFKSNAKQ</sequence>
<accession>A0A8X6YJ79</accession>
<name>A0A8X6YJ79_9ARAC</name>
<keyword evidence="2" id="KW-0808">Transferase</keyword>
<dbReference type="EMBL" id="BMAV01020463">
    <property type="protein sequence ID" value="GFY73931.1"/>
    <property type="molecule type" value="Genomic_DNA"/>
</dbReference>
<keyword evidence="3" id="KW-0472">Membrane</keyword>
<dbReference type="InterPro" id="IPR027417">
    <property type="entry name" value="P-loop_NTPase"/>
</dbReference>
<comment type="caution">
    <text evidence="5">The sequence shown here is derived from an EMBL/GenBank/DDBJ whole genome shotgun (WGS) entry which is preliminary data.</text>
</comment>
<proteinExistence type="inferred from homology"/>
<evidence type="ECO:0000259" key="4">
    <source>
        <dbReference type="Pfam" id="PF00685"/>
    </source>
</evidence>
<keyword evidence="3" id="KW-1133">Transmembrane helix</keyword>
<dbReference type="AlphaFoldDB" id="A0A8X6YJ79"/>
<feature type="domain" description="Sulfotransferase" evidence="4">
    <location>
        <begin position="115"/>
        <end position="340"/>
    </location>
</feature>
<gene>
    <name evidence="5" type="primary">Sult4a1</name>
    <name evidence="5" type="ORF">TNIN_126952</name>
</gene>